<protein>
    <recommendedName>
        <fullName evidence="4">DUF1360 domain-containing protein</fullName>
    </recommendedName>
</protein>
<dbReference type="EMBL" id="FNPI01000005">
    <property type="protein sequence ID" value="SDY99983.1"/>
    <property type="molecule type" value="Genomic_DNA"/>
</dbReference>
<evidence type="ECO:0000313" key="3">
    <source>
        <dbReference type="Proteomes" id="UP000198935"/>
    </source>
</evidence>
<gene>
    <name evidence="2" type="ORF">SAMN05421736_10536</name>
</gene>
<dbReference type="Pfam" id="PF07098">
    <property type="entry name" value="DUF1360"/>
    <property type="match status" value="1"/>
</dbReference>
<keyword evidence="1" id="KW-0812">Transmembrane</keyword>
<keyword evidence="1" id="KW-1133">Transmembrane helix</keyword>
<organism evidence="2 3">
    <name type="scientific">Evansella caseinilytica</name>
    <dbReference type="NCBI Taxonomy" id="1503961"/>
    <lineage>
        <taxon>Bacteria</taxon>
        <taxon>Bacillati</taxon>
        <taxon>Bacillota</taxon>
        <taxon>Bacilli</taxon>
        <taxon>Bacillales</taxon>
        <taxon>Bacillaceae</taxon>
        <taxon>Evansella</taxon>
    </lineage>
</organism>
<accession>A0A1H3PGA6</accession>
<dbReference type="InterPro" id="IPR010773">
    <property type="entry name" value="Mycophage_PG1_Gp7"/>
</dbReference>
<proteinExistence type="predicted"/>
<evidence type="ECO:0000313" key="2">
    <source>
        <dbReference type="EMBL" id="SDY99983.1"/>
    </source>
</evidence>
<feature type="transmembrane region" description="Helical" evidence="1">
    <location>
        <begin position="6"/>
        <end position="24"/>
    </location>
</feature>
<evidence type="ECO:0000256" key="1">
    <source>
        <dbReference type="SAM" id="Phobius"/>
    </source>
</evidence>
<feature type="transmembrane region" description="Helical" evidence="1">
    <location>
        <begin position="91"/>
        <end position="116"/>
    </location>
</feature>
<dbReference type="Proteomes" id="UP000198935">
    <property type="component" value="Unassembled WGS sequence"/>
</dbReference>
<name>A0A1H3PGA6_9BACI</name>
<keyword evidence="1" id="KW-0472">Membrane</keyword>
<dbReference type="OrthoDB" id="4722315at2"/>
<keyword evidence="3" id="KW-1185">Reference proteome</keyword>
<evidence type="ECO:0008006" key="4">
    <source>
        <dbReference type="Google" id="ProtNLM"/>
    </source>
</evidence>
<dbReference type="STRING" id="1503961.SAMN05421736_10536"/>
<dbReference type="AlphaFoldDB" id="A0A1H3PGA6"/>
<feature type="transmembrane region" description="Helical" evidence="1">
    <location>
        <begin position="62"/>
        <end position="85"/>
    </location>
</feature>
<reference evidence="3" key="1">
    <citation type="submission" date="2016-10" db="EMBL/GenBank/DDBJ databases">
        <authorList>
            <person name="Varghese N."/>
            <person name="Submissions S."/>
        </authorList>
    </citation>
    <scope>NUCLEOTIDE SEQUENCE [LARGE SCALE GENOMIC DNA]</scope>
    <source>
        <strain evidence="3">SP</strain>
    </source>
</reference>
<sequence length="117" mass="13282">MEIGLFTFLLYALAVFRFTHLLVYDSITEGFRRLFVEYKEVRTEDGGVETIIVFKERGWKKWAGELVSCHWCMGIWTSAFLYGGYVLYPTVFAVVIAILAAAAVAAVIESVVIQFLQ</sequence>